<dbReference type="SUPFAM" id="SSF141371">
    <property type="entry name" value="PilZ domain-like"/>
    <property type="match status" value="1"/>
</dbReference>
<dbReference type="CDD" id="cd00130">
    <property type="entry name" value="PAS"/>
    <property type="match status" value="1"/>
</dbReference>
<evidence type="ECO:0000256" key="1">
    <source>
        <dbReference type="ARBA" id="ARBA00023224"/>
    </source>
</evidence>
<dbReference type="InterPro" id="IPR013655">
    <property type="entry name" value="PAS_fold_3"/>
</dbReference>
<feature type="domain" description="PAS" evidence="5">
    <location>
        <begin position="25"/>
        <end position="51"/>
    </location>
</feature>
<proteinExistence type="predicted"/>
<keyword evidence="3" id="KW-0812">Transmembrane</keyword>
<dbReference type="EMBL" id="NHRY01000254">
    <property type="protein sequence ID" value="PPQ27744.1"/>
    <property type="molecule type" value="Genomic_DNA"/>
</dbReference>
<dbReference type="GO" id="GO:0016020">
    <property type="term" value="C:membrane"/>
    <property type="evidence" value="ECO:0007669"/>
    <property type="project" value="InterPro"/>
</dbReference>
<dbReference type="RefSeq" id="WP_104521834.1">
    <property type="nucleotide sequence ID" value="NZ_NHRY01000254.1"/>
</dbReference>
<dbReference type="SUPFAM" id="SSF58104">
    <property type="entry name" value="Methyl-accepting chemotaxis protein (MCP) signaling domain"/>
    <property type="match status" value="1"/>
</dbReference>
<protein>
    <recommendedName>
        <fullName evidence="8">Chemotaxis protein</fullName>
    </recommendedName>
</protein>
<dbReference type="Pfam" id="PF00015">
    <property type="entry name" value="MCPsignal"/>
    <property type="match status" value="1"/>
</dbReference>
<name>A0A2S6MZD8_RHOGL</name>
<dbReference type="InterPro" id="IPR009875">
    <property type="entry name" value="PilZ_domain"/>
</dbReference>
<dbReference type="OrthoDB" id="7295762at2"/>
<dbReference type="Proteomes" id="UP000239724">
    <property type="component" value="Unassembled WGS sequence"/>
</dbReference>
<dbReference type="Pfam" id="PF08447">
    <property type="entry name" value="PAS_3"/>
    <property type="match status" value="1"/>
</dbReference>
<dbReference type="AlphaFoldDB" id="A0A2S6MZD8"/>
<dbReference type="InterPro" id="IPR035965">
    <property type="entry name" value="PAS-like_dom_sf"/>
</dbReference>
<dbReference type="PANTHER" id="PTHR32089:SF112">
    <property type="entry name" value="LYSOZYME-LIKE PROTEIN-RELATED"/>
    <property type="match status" value="1"/>
</dbReference>
<keyword evidence="7" id="KW-1185">Reference proteome</keyword>
<evidence type="ECO:0000256" key="3">
    <source>
        <dbReference type="SAM" id="Phobius"/>
    </source>
</evidence>
<keyword evidence="3" id="KW-0472">Membrane</keyword>
<dbReference type="InterPro" id="IPR000014">
    <property type="entry name" value="PAS"/>
</dbReference>
<feature type="transmembrane region" description="Helical" evidence="3">
    <location>
        <begin position="203"/>
        <end position="223"/>
    </location>
</feature>
<feature type="domain" description="Methyl-accepting transducer" evidence="4">
    <location>
        <begin position="301"/>
        <end position="537"/>
    </location>
</feature>
<evidence type="ECO:0000259" key="5">
    <source>
        <dbReference type="PROSITE" id="PS50112"/>
    </source>
</evidence>
<dbReference type="PROSITE" id="PS50111">
    <property type="entry name" value="CHEMOTAXIS_TRANSDUC_2"/>
    <property type="match status" value="1"/>
</dbReference>
<feature type="transmembrane region" description="Helical" evidence="3">
    <location>
        <begin position="168"/>
        <end position="191"/>
    </location>
</feature>
<dbReference type="Pfam" id="PF07238">
    <property type="entry name" value="PilZ"/>
    <property type="match status" value="1"/>
</dbReference>
<keyword evidence="3" id="KW-1133">Transmembrane helix</keyword>
<dbReference type="Gene3D" id="1.10.287.950">
    <property type="entry name" value="Methyl-accepting chemotaxis protein"/>
    <property type="match status" value="1"/>
</dbReference>
<dbReference type="SUPFAM" id="SSF55785">
    <property type="entry name" value="PYP-like sensor domain (PAS domain)"/>
    <property type="match status" value="1"/>
</dbReference>
<dbReference type="SMART" id="SM00283">
    <property type="entry name" value="MA"/>
    <property type="match status" value="1"/>
</dbReference>
<dbReference type="InterPro" id="IPR004089">
    <property type="entry name" value="MCPsignal_dom"/>
</dbReference>
<dbReference type="NCBIfam" id="TIGR00229">
    <property type="entry name" value="sensory_box"/>
    <property type="match status" value="1"/>
</dbReference>
<dbReference type="GO" id="GO:0035438">
    <property type="term" value="F:cyclic-di-GMP binding"/>
    <property type="evidence" value="ECO:0007669"/>
    <property type="project" value="InterPro"/>
</dbReference>
<evidence type="ECO:0000313" key="6">
    <source>
        <dbReference type="EMBL" id="PPQ27744.1"/>
    </source>
</evidence>
<comment type="caution">
    <text evidence="6">The sequence shown here is derived from an EMBL/GenBank/DDBJ whole genome shotgun (WGS) entry which is preliminary data.</text>
</comment>
<evidence type="ECO:0000313" key="7">
    <source>
        <dbReference type="Proteomes" id="UP000239724"/>
    </source>
</evidence>
<dbReference type="PANTHER" id="PTHR32089">
    <property type="entry name" value="METHYL-ACCEPTING CHEMOTAXIS PROTEIN MCPB"/>
    <property type="match status" value="1"/>
</dbReference>
<dbReference type="GO" id="GO:0007165">
    <property type="term" value="P:signal transduction"/>
    <property type="evidence" value="ECO:0007669"/>
    <property type="project" value="UniProtKB-KW"/>
</dbReference>
<evidence type="ECO:0000256" key="2">
    <source>
        <dbReference type="PROSITE-ProRule" id="PRU00284"/>
    </source>
</evidence>
<keyword evidence="1 2" id="KW-0807">Transducer</keyword>
<dbReference type="SMART" id="SM00086">
    <property type="entry name" value="PAC"/>
    <property type="match status" value="1"/>
</dbReference>
<dbReference type="Gene3D" id="3.30.450.20">
    <property type="entry name" value="PAS domain"/>
    <property type="match status" value="1"/>
</dbReference>
<evidence type="ECO:0008006" key="8">
    <source>
        <dbReference type="Google" id="ProtNLM"/>
    </source>
</evidence>
<gene>
    <name evidence="6" type="ORF">CCS01_26510</name>
</gene>
<dbReference type="PROSITE" id="PS50112">
    <property type="entry name" value="PAS"/>
    <property type="match status" value="1"/>
</dbReference>
<sequence length="687" mass="72634">MRLNEPITDREVLVPENETIVSRTDTGGRITFVNKTFCEVSGFREDELIGKPHNIVRHPHMPKEGFANLWATIKSGQPWDGLVKNRCKSGDFYWVRANVTPVVENGAIVGYVSIRDRPSREEIAQAEDAYARIRSGQGRGLSLRSGALITVSFRSRMSEAWQAIGTRLALLLLAVLLGLCTTAAAGLVGMAASDGVLRQACRWIIVSGAPLCAVLAVAAGWGVQSALKQSLRQMTRDLTAIAADDGTHQIVAPKAREFWAVSRVARAVQARTAFARHAQAETQRAIEEARAVATRSMAETVERESLAAVQRVAVQTIEALQNADAAVGAATRVTTNADQVNAAARSSLMNAQTVGAAAEQLAASVHEISAQMIRVSANARTAVEQSANVRERIRSLSGLSENIGTVVSLIREIAGKTNLLALNATIEAARAGDAGRGFAVVAAEVKSLATQTARSTNEINSQITAIQAASKAAVDAVEEIAGSVDSTAQVAEAVAAAVEQQAMATAEIAHSASETAEAAQHVSDSIQDVSRDSTDAARLVEAMRSGAVATSRHIEALETAVVRVVRTATTYADRRGEERIETNEACVLETSSGRRHECRLADISRSGAKVLDAGVLGAQGLSPADRGVLFLPGGGREARAGFEVRGVGDNGTLRLQFISGQVSQSIQDHVARLAGQDGKSPRDEQAA</sequence>
<reference evidence="6 7" key="1">
    <citation type="journal article" date="2018" name="Arch. Microbiol.">
        <title>New insights into the metabolic potential of the phototrophic purple bacterium Rhodopila globiformis DSM 161(T) from its draft genome sequence and evidence for a vanadium-dependent nitrogenase.</title>
        <authorList>
            <person name="Imhoff J.F."/>
            <person name="Rahn T."/>
            <person name="Kunzel S."/>
            <person name="Neulinger S.C."/>
        </authorList>
    </citation>
    <scope>NUCLEOTIDE SEQUENCE [LARGE SCALE GENOMIC DNA]</scope>
    <source>
        <strain evidence="6 7">DSM 161</strain>
    </source>
</reference>
<evidence type="ECO:0000259" key="4">
    <source>
        <dbReference type="PROSITE" id="PS50111"/>
    </source>
</evidence>
<organism evidence="6 7">
    <name type="scientific">Rhodopila globiformis</name>
    <name type="common">Rhodopseudomonas globiformis</name>
    <dbReference type="NCBI Taxonomy" id="1071"/>
    <lineage>
        <taxon>Bacteria</taxon>
        <taxon>Pseudomonadati</taxon>
        <taxon>Pseudomonadota</taxon>
        <taxon>Alphaproteobacteria</taxon>
        <taxon>Acetobacterales</taxon>
        <taxon>Acetobacteraceae</taxon>
        <taxon>Rhodopila</taxon>
    </lineage>
</organism>
<accession>A0A2S6MZD8</accession>
<dbReference type="InterPro" id="IPR001610">
    <property type="entry name" value="PAC"/>
</dbReference>